<organism evidence="3 4">
    <name type="scientific">Calidifontibacillus erzurumensis</name>
    <dbReference type="NCBI Taxonomy" id="2741433"/>
    <lineage>
        <taxon>Bacteria</taxon>
        <taxon>Bacillati</taxon>
        <taxon>Bacillota</taxon>
        <taxon>Bacilli</taxon>
        <taxon>Bacillales</taxon>
        <taxon>Bacillaceae</taxon>
        <taxon>Calidifontibacillus/Schinkia group</taxon>
        <taxon>Calidifontibacillus</taxon>
    </lineage>
</organism>
<gene>
    <name evidence="3" type="ORF">HR057_09680</name>
</gene>
<name>A0A8J8GHT4_9BACI</name>
<evidence type="ECO:0000259" key="2">
    <source>
        <dbReference type="Pfam" id="PF13115"/>
    </source>
</evidence>
<proteinExistence type="predicted"/>
<evidence type="ECO:0000313" key="3">
    <source>
        <dbReference type="EMBL" id="NSL52021.1"/>
    </source>
</evidence>
<reference evidence="3" key="1">
    <citation type="submission" date="2020-06" db="EMBL/GenBank/DDBJ databases">
        <title>A novel thermopfilic bacterium from Erzurum, Turkey.</title>
        <authorList>
            <person name="Adiguzel A."/>
            <person name="Ay H."/>
            <person name="Baltaci M.O."/>
        </authorList>
    </citation>
    <scope>NUCLEOTIDE SEQUENCE</scope>
    <source>
        <strain evidence="3">P2</strain>
    </source>
</reference>
<protein>
    <submittedName>
        <fullName evidence="3">FixH family protein</fullName>
    </submittedName>
</protein>
<feature type="domain" description="YtkA-like" evidence="2">
    <location>
        <begin position="36"/>
        <end position="108"/>
    </location>
</feature>
<sequence>MIKKLFALILLPFFLIGCQSAEEEEFVFPEATFSMSSEVVKVNEPITFEVKITAGEKEVDDAKVSFEYWMNEKADEEHTTIEATSQSGGVYSAETTISEPGTYYVYYHADAMDMHLMEKYEFTVTQ</sequence>
<keyword evidence="4" id="KW-1185">Reference proteome</keyword>
<dbReference type="Pfam" id="PF13115">
    <property type="entry name" value="YtkA"/>
    <property type="match status" value="1"/>
</dbReference>
<accession>A0A8J8GHT4</accession>
<dbReference type="AlphaFoldDB" id="A0A8J8GHT4"/>
<comment type="caution">
    <text evidence="3">The sequence shown here is derived from an EMBL/GenBank/DDBJ whole genome shotgun (WGS) entry which is preliminary data.</text>
</comment>
<dbReference type="Proteomes" id="UP000625804">
    <property type="component" value="Unassembled WGS sequence"/>
</dbReference>
<evidence type="ECO:0000256" key="1">
    <source>
        <dbReference type="SAM" id="SignalP"/>
    </source>
</evidence>
<dbReference type="EMBL" id="JABTTE010000011">
    <property type="protein sequence ID" value="NSL52021.1"/>
    <property type="molecule type" value="Genomic_DNA"/>
</dbReference>
<feature type="signal peptide" evidence="1">
    <location>
        <begin position="1"/>
        <end position="21"/>
    </location>
</feature>
<dbReference type="InterPro" id="IPR032693">
    <property type="entry name" value="YtkA-like_dom"/>
</dbReference>
<evidence type="ECO:0000313" key="4">
    <source>
        <dbReference type="Proteomes" id="UP000625804"/>
    </source>
</evidence>
<feature type="chain" id="PRO_5038424183" evidence="1">
    <location>
        <begin position="22"/>
        <end position="126"/>
    </location>
</feature>
<dbReference type="RefSeq" id="WP_173731222.1">
    <property type="nucleotide sequence ID" value="NZ_JABTTE010000011.1"/>
</dbReference>
<keyword evidence="1" id="KW-0732">Signal</keyword>
<dbReference type="PROSITE" id="PS51257">
    <property type="entry name" value="PROKAR_LIPOPROTEIN"/>
    <property type="match status" value="1"/>
</dbReference>